<feature type="active site" description="Charge relay system" evidence="6">
    <location>
        <position position="177"/>
    </location>
</feature>
<evidence type="ECO:0000256" key="4">
    <source>
        <dbReference type="ARBA" id="ARBA00022801"/>
    </source>
</evidence>
<dbReference type="PROSITE" id="PS00136">
    <property type="entry name" value="SUBTILASE_ASP"/>
    <property type="match status" value="1"/>
</dbReference>
<dbReference type="PROSITE" id="PS51892">
    <property type="entry name" value="SUBTILASE"/>
    <property type="match status" value="1"/>
</dbReference>
<feature type="domain" description="Peptidase S8/S53" evidence="9">
    <location>
        <begin position="168"/>
        <end position="443"/>
    </location>
</feature>
<evidence type="ECO:0000256" key="3">
    <source>
        <dbReference type="ARBA" id="ARBA00022729"/>
    </source>
</evidence>
<comment type="similarity">
    <text evidence="1 6 7">Belongs to the peptidase S8 family.</text>
</comment>
<dbReference type="PANTHER" id="PTHR43806:SF67">
    <property type="entry name" value="EGF-LIKE DOMAIN-CONTAINING PROTEIN"/>
    <property type="match status" value="1"/>
</dbReference>
<dbReference type="AlphaFoldDB" id="A0A1T5F7H8"/>
<dbReference type="PROSITE" id="PS00138">
    <property type="entry name" value="SUBTILASE_SER"/>
    <property type="match status" value="1"/>
</dbReference>
<dbReference type="InterPro" id="IPR015500">
    <property type="entry name" value="Peptidase_S8_subtilisin-rel"/>
</dbReference>
<dbReference type="NCBIfam" id="TIGR04183">
    <property type="entry name" value="Por_Secre_tail"/>
    <property type="match status" value="1"/>
</dbReference>
<evidence type="ECO:0000313" key="11">
    <source>
        <dbReference type="EMBL" id="SKB92132.1"/>
    </source>
</evidence>
<dbReference type="Pfam" id="PF18962">
    <property type="entry name" value="Por_Secre_tail"/>
    <property type="match status" value="1"/>
</dbReference>
<keyword evidence="5 6" id="KW-0720">Serine protease</keyword>
<dbReference type="InterPro" id="IPR023827">
    <property type="entry name" value="Peptidase_S8_Asp-AS"/>
</dbReference>
<dbReference type="RefSeq" id="WP_079667114.1">
    <property type="nucleotide sequence ID" value="NZ_FUYZ01000005.1"/>
</dbReference>
<organism evidence="11 12">
    <name type="scientific">Soonwooa buanensis</name>
    <dbReference type="NCBI Taxonomy" id="619805"/>
    <lineage>
        <taxon>Bacteria</taxon>
        <taxon>Pseudomonadati</taxon>
        <taxon>Bacteroidota</taxon>
        <taxon>Flavobacteriia</taxon>
        <taxon>Flavobacteriales</taxon>
        <taxon>Weeksellaceae</taxon>
        <taxon>Chryseobacterium group</taxon>
        <taxon>Soonwooa</taxon>
    </lineage>
</organism>
<feature type="active site" description="Charge relay system" evidence="6">
    <location>
        <position position="219"/>
    </location>
</feature>
<dbReference type="InterPro" id="IPR036852">
    <property type="entry name" value="Peptidase_S8/S53_dom_sf"/>
</dbReference>
<dbReference type="InterPro" id="IPR050131">
    <property type="entry name" value="Peptidase_S8_subtilisin-like"/>
</dbReference>
<proteinExistence type="inferred from homology"/>
<keyword evidence="3 8" id="KW-0732">Signal</keyword>
<feature type="domain" description="Secretion system C-terminal sorting" evidence="10">
    <location>
        <begin position="467"/>
        <end position="529"/>
    </location>
</feature>
<keyword evidence="2 6" id="KW-0645">Protease</keyword>
<evidence type="ECO:0000256" key="1">
    <source>
        <dbReference type="ARBA" id="ARBA00011073"/>
    </source>
</evidence>
<dbReference type="InterPro" id="IPR023828">
    <property type="entry name" value="Peptidase_S8_Ser-AS"/>
</dbReference>
<evidence type="ECO:0000256" key="5">
    <source>
        <dbReference type="ARBA" id="ARBA00022825"/>
    </source>
</evidence>
<gene>
    <name evidence="11" type="ORF">SAMN05660477_01871</name>
</gene>
<feature type="chain" id="PRO_5011984429" evidence="8">
    <location>
        <begin position="19"/>
        <end position="531"/>
    </location>
</feature>
<dbReference type="SUPFAM" id="SSF52743">
    <property type="entry name" value="Subtilisin-like"/>
    <property type="match status" value="1"/>
</dbReference>
<name>A0A1T5F7H8_9FLAO</name>
<dbReference type="Proteomes" id="UP000191112">
    <property type="component" value="Unassembled WGS sequence"/>
</dbReference>
<evidence type="ECO:0000256" key="2">
    <source>
        <dbReference type="ARBA" id="ARBA00022670"/>
    </source>
</evidence>
<evidence type="ECO:0000259" key="9">
    <source>
        <dbReference type="Pfam" id="PF00082"/>
    </source>
</evidence>
<dbReference type="GO" id="GO:0004252">
    <property type="term" value="F:serine-type endopeptidase activity"/>
    <property type="evidence" value="ECO:0007669"/>
    <property type="project" value="UniProtKB-UniRule"/>
</dbReference>
<evidence type="ECO:0000256" key="7">
    <source>
        <dbReference type="RuleBase" id="RU003355"/>
    </source>
</evidence>
<protein>
    <submittedName>
        <fullName evidence="11">Por secretion system C-terminal sorting domain-containing protein</fullName>
    </submittedName>
</protein>
<dbReference type="PANTHER" id="PTHR43806">
    <property type="entry name" value="PEPTIDASE S8"/>
    <property type="match status" value="1"/>
</dbReference>
<dbReference type="InterPro" id="IPR000209">
    <property type="entry name" value="Peptidase_S8/S53_dom"/>
</dbReference>
<dbReference type="PRINTS" id="PR00723">
    <property type="entry name" value="SUBTILISIN"/>
</dbReference>
<evidence type="ECO:0000259" key="10">
    <source>
        <dbReference type="Pfam" id="PF18962"/>
    </source>
</evidence>
<keyword evidence="4 6" id="KW-0378">Hydrolase</keyword>
<feature type="signal peptide" evidence="8">
    <location>
        <begin position="1"/>
        <end position="18"/>
    </location>
</feature>
<dbReference type="InterPro" id="IPR026444">
    <property type="entry name" value="Secre_tail"/>
</dbReference>
<dbReference type="STRING" id="619805.SAMN05660477_01871"/>
<feature type="active site" description="Charge relay system" evidence="6">
    <location>
        <position position="396"/>
    </location>
</feature>
<dbReference type="Gene3D" id="3.40.50.200">
    <property type="entry name" value="Peptidase S8/S53 domain"/>
    <property type="match status" value="1"/>
</dbReference>
<reference evidence="11 12" key="1">
    <citation type="submission" date="2017-02" db="EMBL/GenBank/DDBJ databases">
        <authorList>
            <person name="Peterson S.W."/>
        </authorList>
    </citation>
    <scope>NUCLEOTIDE SEQUENCE [LARGE SCALE GENOMIC DNA]</scope>
    <source>
        <strain evidence="11 12">DSM 22323</strain>
    </source>
</reference>
<dbReference type="GO" id="GO:0006508">
    <property type="term" value="P:proteolysis"/>
    <property type="evidence" value="ECO:0007669"/>
    <property type="project" value="UniProtKB-KW"/>
</dbReference>
<dbReference type="PIRSF" id="PIRSF037903">
    <property type="entry name" value="Subtilisin_rel_GFO_2223"/>
    <property type="match status" value="1"/>
</dbReference>
<sequence>MKKIFTSLMLGGLFFAQAQQTELVFVFFKDKPNKATFYANPLSELTQKSLDRRTQKSIALNDQDAPIEASYIQNVKNLGFIVKDYSKWLNGVAVNATTAQIQTLKSQSYVSHVESFVRNPNGGKKSEAERPNKWQNLEANKANFNYGEAASQIDQMNLRPLHVAGYTGTGMTVAVIDTGFPSVNTGSAFKRLRDNGQIKGGYNFVSKNNDIYNQNLNSHGAVCLGTMGGFIQNQFVGSAPDANFYLYVSEDADIEIPEEQLYWIEAAEEADRKGVDLISTSLGYYEFDDSRYDYTYADMNGTTSFITRGAQIAYEKGIFINFAAGNEADNSWFYIITPADNAKVFSIGAVDYNGDSASFSSYGPNSVGVIKPDVCARGVATATVFNNNVTQASGTSLANPLSAGGVTSLLQALPKSVNLDDVKNKLRSTASLATAPTDQQGYGIVNFEKAYNQYLMVDNVKQSNFSIYPNPAKDFIEIKTNSKIETAQIFDNLGRLLKTENSAKIDISNLEKGVYYLKINNGQKIEKFIKN</sequence>
<evidence type="ECO:0000313" key="12">
    <source>
        <dbReference type="Proteomes" id="UP000191112"/>
    </source>
</evidence>
<evidence type="ECO:0000256" key="8">
    <source>
        <dbReference type="SAM" id="SignalP"/>
    </source>
</evidence>
<dbReference type="InterPro" id="IPR017317">
    <property type="entry name" value="Pept_S8_subtilisin_bacteroid-2"/>
</dbReference>
<accession>A0A1T5F7H8</accession>
<dbReference type="Pfam" id="PF00082">
    <property type="entry name" value="Peptidase_S8"/>
    <property type="match status" value="1"/>
</dbReference>
<keyword evidence="12" id="KW-1185">Reference proteome</keyword>
<evidence type="ECO:0000256" key="6">
    <source>
        <dbReference type="PROSITE-ProRule" id="PRU01240"/>
    </source>
</evidence>
<dbReference type="EMBL" id="FUYZ01000005">
    <property type="protein sequence ID" value="SKB92132.1"/>
    <property type="molecule type" value="Genomic_DNA"/>
</dbReference>
<dbReference type="OrthoDB" id="1407599at2"/>